<feature type="compositionally biased region" description="Polar residues" evidence="8">
    <location>
        <begin position="1365"/>
        <end position="1378"/>
    </location>
</feature>
<dbReference type="Pfam" id="PF12171">
    <property type="entry name" value="zf-C2H2_jaz"/>
    <property type="match status" value="1"/>
</dbReference>
<dbReference type="GO" id="GO:0005634">
    <property type="term" value="C:nucleus"/>
    <property type="evidence" value="ECO:0007669"/>
    <property type="project" value="UniProtKB-SubCell"/>
</dbReference>
<dbReference type="InterPro" id="IPR003604">
    <property type="entry name" value="Matrin/U1-like-C_Znf_C2H2"/>
</dbReference>
<keyword evidence="2" id="KW-0479">Metal-binding</keyword>
<feature type="domain" description="C2H2-type" evidence="9">
    <location>
        <begin position="1062"/>
        <end position="1089"/>
    </location>
</feature>
<dbReference type="Pfam" id="PF00096">
    <property type="entry name" value="zf-C2H2"/>
    <property type="match status" value="1"/>
</dbReference>
<evidence type="ECO:0000259" key="9">
    <source>
        <dbReference type="PROSITE" id="PS50157"/>
    </source>
</evidence>
<accession>A0AAE0Y3H6</accession>
<evidence type="ECO:0000256" key="6">
    <source>
        <dbReference type="ARBA" id="ARBA00023242"/>
    </source>
</evidence>
<feature type="domain" description="C2H2-type" evidence="9">
    <location>
        <begin position="1031"/>
        <end position="1058"/>
    </location>
</feature>
<evidence type="ECO:0000256" key="3">
    <source>
        <dbReference type="ARBA" id="ARBA00022737"/>
    </source>
</evidence>
<comment type="subcellular location">
    <subcellularLocation>
        <location evidence="1">Nucleus</location>
    </subcellularLocation>
</comment>
<evidence type="ECO:0000256" key="7">
    <source>
        <dbReference type="PROSITE-ProRule" id="PRU00042"/>
    </source>
</evidence>
<keyword evidence="6" id="KW-0539">Nucleus</keyword>
<feature type="compositionally biased region" description="Polar residues" evidence="8">
    <location>
        <begin position="1483"/>
        <end position="1503"/>
    </location>
</feature>
<feature type="domain" description="C2H2-type" evidence="9">
    <location>
        <begin position="427"/>
        <end position="456"/>
    </location>
</feature>
<gene>
    <name evidence="10" type="ORF">RRG08_035443</name>
</gene>
<evidence type="ECO:0000256" key="8">
    <source>
        <dbReference type="SAM" id="MobiDB-lite"/>
    </source>
</evidence>
<dbReference type="InterPro" id="IPR013087">
    <property type="entry name" value="Znf_C2H2_type"/>
</dbReference>
<organism evidence="10 11">
    <name type="scientific">Elysia crispata</name>
    <name type="common">lettuce slug</name>
    <dbReference type="NCBI Taxonomy" id="231223"/>
    <lineage>
        <taxon>Eukaryota</taxon>
        <taxon>Metazoa</taxon>
        <taxon>Spiralia</taxon>
        <taxon>Lophotrochozoa</taxon>
        <taxon>Mollusca</taxon>
        <taxon>Gastropoda</taxon>
        <taxon>Heterobranchia</taxon>
        <taxon>Euthyneura</taxon>
        <taxon>Panpulmonata</taxon>
        <taxon>Sacoglossa</taxon>
        <taxon>Placobranchoidea</taxon>
        <taxon>Plakobranchidae</taxon>
        <taxon>Elysia</taxon>
    </lineage>
</organism>
<feature type="compositionally biased region" description="Polar residues" evidence="8">
    <location>
        <begin position="1464"/>
        <end position="1474"/>
    </location>
</feature>
<feature type="compositionally biased region" description="Basic and acidic residues" evidence="8">
    <location>
        <begin position="753"/>
        <end position="765"/>
    </location>
</feature>
<dbReference type="Pfam" id="PF12874">
    <property type="entry name" value="zf-met"/>
    <property type="match status" value="1"/>
</dbReference>
<dbReference type="SMART" id="SM00355">
    <property type="entry name" value="ZnF_C2H2"/>
    <property type="match status" value="21"/>
</dbReference>
<feature type="region of interest" description="Disordered" evidence="8">
    <location>
        <begin position="790"/>
        <end position="809"/>
    </location>
</feature>
<proteinExistence type="predicted"/>
<dbReference type="SMART" id="SM00451">
    <property type="entry name" value="ZnF_U1"/>
    <property type="match status" value="7"/>
</dbReference>
<feature type="region of interest" description="Disordered" evidence="8">
    <location>
        <begin position="293"/>
        <end position="330"/>
    </location>
</feature>
<evidence type="ECO:0000256" key="4">
    <source>
        <dbReference type="ARBA" id="ARBA00022771"/>
    </source>
</evidence>
<feature type="region of interest" description="Disordered" evidence="8">
    <location>
        <begin position="188"/>
        <end position="242"/>
    </location>
</feature>
<protein>
    <recommendedName>
        <fullName evidence="9">C2H2-type domain-containing protein</fullName>
    </recommendedName>
</protein>
<keyword evidence="3" id="KW-0677">Repeat</keyword>
<feature type="domain" description="C2H2-type" evidence="9">
    <location>
        <begin position="603"/>
        <end position="631"/>
    </location>
</feature>
<name>A0AAE0Y3H6_9GAST</name>
<feature type="compositionally biased region" description="Polar residues" evidence="8">
    <location>
        <begin position="1324"/>
        <end position="1333"/>
    </location>
</feature>
<reference evidence="10" key="1">
    <citation type="journal article" date="2023" name="G3 (Bethesda)">
        <title>A reference genome for the long-term kleptoplast-retaining sea slug Elysia crispata morphotype clarki.</title>
        <authorList>
            <person name="Eastman K.E."/>
            <person name="Pendleton A.L."/>
            <person name="Shaikh M.A."/>
            <person name="Suttiyut T."/>
            <person name="Ogas R."/>
            <person name="Tomko P."/>
            <person name="Gavelis G."/>
            <person name="Widhalm J.R."/>
            <person name="Wisecaver J.H."/>
        </authorList>
    </citation>
    <scope>NUCLEOTIDE SEQUENCE</scope>
    <source>
        <strain evidence="10">ECLA1</strain>
    </source>
</reference>
<feature type="domain" description="C2H2-type" evidence="9">
    <location>
        <begin position="1089"/>
        <end position="1118"/>
    </location>
</feature>
<dbReference type="PROSITE" id="PS00028">
    <property type="entry name" value="ZINC_FINGER_C2H2_1"/>
    <property type="match status" value="12"/>
</dbReference>
<dbReference type="SUPFAM" id="SSF57667">
    <property type="entry name" value="beta-beta-alpha zinc fingers"/>
    <property type="match status" value="8"/>
</dbReference>
<feature type="region of interest" description="Disordered" evidence="8">
    <location>
        <begin position="720"/>
        <end position="767"/>
    </location>
</feature>
<dbReference type="GO" id="GO:0008270">
    <property type="term" value="F:zinc ion binding"/>
    <property type="evidence" value="ECO:0007669"/>
    <property type="project" value="UniProtKB-KW"/>
</dbReference>
<feature type="domain" description="C2H2-type" evidence="9">
    <location>
        <begin position="632"/>
        <end position="657"/>
    </location>
</feature>
<feature type="domain" description="C2H2-type" evidence="9">
    <location>
        <begin position="914"/>
        <end position="942"/>
    </location>
</feature>
<dbReference type="InterPro" id="IPR036236">
    <property type="entry name" value="Znf_C2H2_sf"/>
</dbReference>
<feature type="domain" description="C2H2-type" evidence="9">
    <location>
        <begin position="1147"/>
        <end position="1174"/>
    </location>
</feature>
<keyword evidence="5" id="KW-0862">Zinc</keyword>
<dbReference type="InterPro" id="IPR022755">
    <property type="entry name" value="Znf_C2H2_jaz"/>
</dbReference>
<dbReference type="EMBL" id="JAWDGP010006989">
    <property type="protein sequence ID" value="KAK3731777.1"/>
    <property type="molecule type" value="Genomic_DNA"/>
</dbReference>
<dbReference type="GO" id="GO:0003676">
    <property type="term" value="F:nucleic acid binding"/>
    <property type="evidence" value="ECO:0007669"/>
    <property type="project" value="InterPro"/>
</dbReference>
<sequence length="1623" mass="185950">MSLQPGTQSYFKITSTKMDLVDNSSHMCLICNQTVIGLYNYVEHFKSHATAQESKVLEATFTDEKTCVNVSRSSNANNEMEGRAERDLLSGASSPLCELPLEFTDPGMETGEALDQNACSDFFQSLELKSISEEAPSNARMKAVQRLSILEDDSQAELLLPITSILSNLDFSSDDEFFGISDNEDGDENFWLNDDGESQPHPPSGHRGGKWKPGEGPKQKMPIASKWRPGQKPGPACRKNILRKPAKVKGAKAGVVKSFYCNVCHSFFMDRSTYSLHFGQSRHQEMAAAKKKESFQQSSLKDGHERVAGQAGGDMPINSGKKEMQSETTNPAKTKDDFYCQDCNLYFNNAVVFATHCETKLHRDAILKKGFRDIRGGGGEVFRIDINTDTVHKERQEEIYPVLDSHKSQVSTPSLTAVETAVEPEVHECPICIKSFTRKYEMARHLLTRMHAARARHHPQATSVEMLERYNKYMVRLMPFQCGVCRFYFNKQKDFLDHMGSKSHLQTCEDLLGPILCVPCKFKTHKHDEMMEHLQYPEHHSAVEKKFGICVVKESHTRITCKFCGLHMHSAVRMNQHCIRKHKDRMSNIELALDVKPLELNFHKCPLCEKKFKAKSLLQLHFLKVHKHKYLFNCNVCKRGFLDQRRLDNHLRTRFHAKRVVASKIREKNGTQSTSNPEGQTKGTGHRRSGRKRKAVKFFDSDEDQSQTDLDTVKVIKNSQRIEATKKPSVGSKTKSDERRKSTKTRVLNQRISKQEKMGTEESHSQKVAQNLDDCDPDMEIMNGNQHSVETKSKGMGVESSLHTEEEDEDLILEEEAEEDEGELIPGNEDEVEREEHARVNEASLTIFSCTYCEFAATDLLELRAHYSSSHPQEILTCQPCDQYFLSLKAYKIHCSGRGHQLKLREMTGETTIHKCKVCDKRFLQEFSCRLHLETVHRHPSSEEDLKRLHKGQDLVSQLYGEHIRQVETLNNENSVSCPECGKFVRKDTLVEHLRLHTGERPYACRFCGRGFAGRLTLRRHLSGHLNMPLFMCDLCGKGFKRNGLLQRHIKQHEYERRGEKHTCHICKAWFYTPEELERHSRRHGDRKFHCTWPGCNWSFILAGELKSHMFTHTKEKRFLCDQCGFGAPTKTRLRRHAKSHLQTRAFVCEYCPYKASCKTHLRRHMRIHINSRPFACPYCKYTCNTHENMRKHILRTQKHKGKKLYPCPLCKEYGSNSSREFKAHLMTVHADYLKENAVDSLAVFSGLYKREEDFQKPKEGSEIIQVTKGRFFRSYQNPGSASNTVKDKKGKSKPGPAVKKAKVRVKIVPPEEIHKVLDVIPETDTSQGQGYNQTRQKHQDLQQQQPLNNLSNTQQQHPQLQAQLSHYQSQSQQNTESRAPGLYREVEGPAQYTEVTPLIIRSFTPQSQIPQNTPFSSNVSVMHQQQLQHVKQEHQQLQSVALANKTFWTLNPENMRHNHNLHQQHPNVSNQNHQHGHHYQSIPHSQQQKHQPQLSKVTQSVTAKLEADGSGRHIPSPEPWYSGMPQVHAPSSQELQQSYRTVSQISTAETFHTSEAEYHLSQISEAIQPQHQTIEETQSVLTSSNQIYTINVVDNVRLITQEAKAERPVALSTNDKPMYFSG</sequence>
<feature type="compositionally biased region" description="Polar residues" evidence="8">
    <location>
        <begin position="670"/>
        <end position="683"/>
    </location>
</feature>
<feature type="domain" description="C2H2-type" evidence="9">
    <location>
        <begin position="1119"/>
        <end position="1146"/>
    </location>
</feature>
<dbReference type="InterPro" id="IPR050888">
    <property type="entry name" value="ZnF_C2H2-type_TF"/>
</dbReference>
<keyword evidence="11" id="KW-1185">Reference proteome</keyword>
<comment type="caution">
    <text evidence="10">The sequence shown here is derived from an EMBL/GenBank/DDBJ whole genome shotgun (WGS) entry which is preliminary data.</text>
</comment>
<feature type="compositionally biased region" description="Low complexity" evidence="8">
    <location>
        <begin position="1342"/>
        <end position="1364"/>
    </location>
</feature>
<feature type="domain" description="C2H2-type" evidence="9">
    <location>
        <begin position="976"/>
        <end position="1002"/>
    </location>
</feature>
<dbReference type="PANTHER" id="PTHR24406">
    <property type="entry name" value="TRANSCRIPTIONAL REPRESSOR CTCFL-RELATED"/>
    <property type="match status" value="1"/>
</dbReference>
<dbReference type="FunFam" id="3.30.160.60:FF:002343">
    <property type="entry name" value="Zinc finger protein 33A"/>
    <property type="match status" value="1"/>
</dbReference>
<feature type="region of interest" description="Disordered" evidence="8">
    <location>
        <begin position="1318"/>
        <end position="1382"/>
    </location>
</feature>
<feature type="region of interest" description="Disordered" evidence="8">
    <location>
        <begin position="662"/>
        <end position="703"/>
    </location>
</feature>
<evidence type="ECO:0000313" key="11">
    <source>
        <dbReference type="Proteomes" id="UP001283361"/>
    </source>
</evidence>
<feature type="compositionally biased region" description="Basic residues" evidence="8">
    <location>
        <begin position="684"/>
        <end position="696"/>
    </location>
</feature>
<dbReference type="Proteomes" id="UP001283361">
    <property type="component" value="Unassembled WGS sequence"/>
</dbReference>
<feature type="region of interest" description="Disordered" evidence="8">
    <location>
        <begin position="1275"/>
        <end position="1304"/>
    </location>
</feature>
<evidence type="ECO:0000256" key="5">
    <source>
        <dbReference type="ARBA" id="ARBA00022833"/>
    </source>
</evidence>
<dbReference type="Gene3D" id="3.30.160.60">
    <property type="entry name" value="Classic Zinc Finger"/>
    <property type="match status" value="9"/>
</dbReference>
<feature type="domain" description="C2H2-type" evidence="9">
    <location>
        <begin position="1003"/>
        <end position="1025"/>
    </location>
</feature>
<feature type="compositionally biased region" description="Polar residues" evidence="8">
    <location>
        <begin position="1275"/>
        <end position="1285"/>
    </location>
</feature>
<evidence type="ECO:0000256" key="2">
    <source>
        <dbReference type="ARBA" id="ARBA00022723"/>
    </source>
</evidence>
<feature type="region of interest" description="Disordered" evidence="8">
    <location>
        <begin position="1458"/>
        <end position="1516"/>
    </location>
</feature>
<keyword evidence="4 7" id="KW-0863">Zinc-finger</keyword>
<evidence type="ECO:0000256" key="1">
    <source>
        <dbReference type="ARBA" id="ARBA00004123"/>
    </source>
</evidence>
<evidence type="ECO:0000313" key="10">
    <source>
        <dbReference type="EMBL" id="KAK3731777.1"/>
    </source>
</evidence>
<dbReference type="PROSITE" id="PS50157">
    <property type="entry name" value="ZINC_FINGER_C2H2_2"/>
    <property type="match status" value="11"/>
</dbReference>